<dbReference type="SFLD" id="SFLDS00019">
    <property type="entry name" value="Glutathione_Transferase_(cytos"/>
    <property type="match status" value="1"/>
</dbReference>
<dbReference type="Gene3D" id="1.20.1050.10">
    <property type="match status" value="1"/>
</dbReference>
<dbReference type="Pfam" id="PF13409">
    <property type="entry name" value="GST_N_2"/>
    <property type="match status" value="1"/>
</dbReference>
<dbReference type="InParanoid" id="A0A395JW65"/>
<dbReference type="FunFam" id="1.20.1050.10:FF:000017">
    <property type="entry name" value="Maleylacetoacetate isomerase"/>
    <property type="match status" value="1"/>
</dbReference>
<evidence type="ECO:0000313" key="4">
    <source>
        <dbReference type="EMBL" id="RBP53798.1"/>
    </source>
</evidence>
<accession>A0A395JW65</accession>
<evidence type="ECO:0000259" key="2">
    <source>
        <dbReference type="PROSITE" id="PS50404"/>
    </source>
</evidence>
<keyword evidence="4" id="KW-0413">Isomerase</keyword>
<evidence type="ECO:0000256" key="1">
    <source>
        <dbReference type="ARBA" id="ARBA00010007"/>
    </source>
</evidence>
<dbReference type="EMBL" id="QNRT01000001">
    <property type="protein sequence ID" value="RBP53798.1"/>
    <property type="molecule type" value="Genomic_DNA"/>
</dbReference>
<reference evidence="4 5" key="1">
    <citation type="submission" date="2018-06" db="EMBL/GenBank/DDBJ databases">
        <title>Genomic Encyclopedia of Type Strains, Phase IV (KMG-IV): sequencing the most valuable type-strain genomes for metagenomic binning, comparative biology and taxonomic classification.</title>
        <authorList>
            <person name="Goeker M."/>
        </authorList>
    </citation>
    <scope>NUCLEOTIDE SEQUENCE [LARGE SCALE GENOMIC DNA]</scope>
    <source>
        <strain evidence="4 5">DSM 24032</strain>
    </source>
</reference>
<dbReference type="SFLD" id="SFLDG00358">
    <property type="entry name" value="Main_(cytGST)"/>
    <property type="match status" value="1"/>
</dbReference>
<dbReference type="AlphaFoldDB" id="A0A395JW65"/>
<feature type="domain" description="GST C-terminal" evidence="3">
    <location>
        <begin position="87"/>
        <end position="214"/>
    </location>
</feature>
<dbReference type="GO" id="GO:0016034">
    <property type="term" value="F:maleylacetoacetate isomerase activity"/>
    <property type="evidence" value="ECO:0007669"/>
    <property type="project" value="TreeGrafter"/>
</dbReference>
<keyword evidence="5" id="KW-1185">Reference proteome</keyword>
<dbReference type="GO" id="GO:0006559">
    <property type="term" value="P:L-phenylalanine catabolic process"/>
    <property type="evidence" value="ECO:0007669"/>
    <property type="project" value="TreeGrafter"/>
</dbReference>
<dbReference type="OrthoDB" id="9797500at2"/>
<dbReference type="InterPro" id="IPR010987">
    <property type="entry name" value="Glutathione-S-Trfase_C-like"/>
</dbReference>
<dbReference type="InterPro" id="IPR005955">
    <property type="entry name" value="GST_Zeta"/>
</dbReference>
<feature type="domain" description="GST N-terminal" evidence="2">
    <location>
        <begin position="1"/>
        <end position="82"/>
    </location>
</feature>
<dbReference type="InterPro" id="IPR040079">
    <property type="entry name" value="Glutathione_S-Trfase"/>
</dbReference>
<dbReference type="Gene3D" id="3.40.30.10">
    <property type="entry name" value="Glutaredoxin"/>
    <property type="match status" value="1"/>
</dbReference>
<dbReference type="InterPro" id="IPR034330">
    <property type="entry name" value="GST_Zeta_C"/>
</dbReference>
<dbReference type="CDD" id="cd03042">
    <property type="entry name" value="GST_N_Zeta"/>
    <property type="match status" value="1"/>
</dbReference>
<dbReference type="PROSITE" id="PS50404">
    <property type="entry name" value="GST_NTER"/>
    <property type="match status" value="1"/>
</dbReference>
<protein>
    <submittedName>
        <fullName evidence="4">Maleylacetoacetate isomerase</fullName>
    </submittedName>
</protein>
<evidence type="ECO:0000259" key="3">
    <source>
        <dbReference type="PROSITE" id="PS50405"/>
    </source>
</evidence>
<proteinExistence type="inferred from homology"/>
<name>A0A395JW65_9GAMM</name>
<dbReference type="InterPro" id="IPR036249">
    <property type="entry name" value="Thioredoxin-like_sf"/>
</dbReference>
<sequence length="214" mass="23893">MKLSSYFRSTAAYRVRIALNLKQVDYDIIPVHLVRNGGEQKSAAYRHKNPEGLVPALEVQGSVLSQSLAIIEYLEEVYPEPALLPSEPLLRAYVRGLAQAITSDIHPLNNLRVLQYLVKELDVTEQQKLAWYQHWVATGFSGLETRLATSPRTGDYCLGATPGIADLCLVPQVYNAQRFNCDMSDYPTISRINEACLALQAFQQAAPEQQVDAE</sequence>
<dbReference type="NCBIfam" id="TIGR01262">
    <property type="entry name" value="maiA"/>
    <property type="match status" value="1"/>
</dbReference>
<dbReference type="PANTHER" id="PTHR42673">
    <property type="entry name" value="MALEYLACETOACETATE ISOMERASE"/>
    <property type="match status" value="1"/>
</dbReference>
<dbReference type="SUPFAM" id="SSF52833">
    <property type="entry name" value="Thioredoxin-like"/>
    <property type="match status" value="1"/>
</dbReference>
<dbReference type="SUPFAM" id="SSF47616">
    <property type="entry name" value="GST C-terminal domain-like"/>
    <property type="match status" value="1"/>
</dbReference>
<comment type="similarity">
    <text evidence="1">Belongs to the GST superfamily. Zeta family.</text>
</comment>
<comment type="caution">
    <text evidence="4">The sequence shown here is derived from an EMBL/GenBank/DDBJ whole genome shotgun (WGS) entry which is preliminary data.</text>
</comment>
<dbReference type="InterPro" id="IPR034333">
    <property type="entry name" value="GST_Zeta_N"/>
</dbReference>
<dbReference type="PROSITE" id="PS50405">
    <property type="entry name" value="GST_CTER"/>
    <property type="match status" value="1"/>
</dbReference>
<dbReference type="RefSeq" id="WP_113953335.1">
    <property type="nucleotide sequence ID" value="NZ_QNRT01000001.1"/>
</dbReference>
<gene>
    <name evidence="4" type="ORF">DFR28_1011187</name>
</gene>
<dbReference type="GO" id="GO:0004364">
    <property type="term" value="F:glutathione transferase activity"/>
    <property type="evidence" value="ECO:0007669"/>
    <property type="project" value="TreeGrafter"/>
</dbReference>
<dbReference type="CDD" id="cd03191">
    <property type="entry name" value="GST_C_Zeta"/>
    <property type="match status" value="1"/>
</dbReference>
<dbReference type="GO" id="GO:0006749">
    <property type="term" value="P:glutathione metabolic process"/>
    <property type="evidence" value="ECO:0007669"/>
    <property type="project" value="TreeGrafter"/>
</dbReference>
<organism evidence="4 5">
    <name type="scientific">Arenicella xantha</name>
    <dbReference type="NCBI Taxonomy" id="644221"/>
    <lineage>
        <taxon>Bacteria</taxon>
        <taxon>Pseudomonadati</taxon>
        <taxon>Pseudomonadota</taxon>
        <taxon>Gammaproteobacteria</taxon>
        <taxon>Arenicellales</taxon>
        <taxon>Arenicellaceae</taxon>
        <taxon>Arenicella</taxon>
    </lineage>
</organism>
<dbReference type="InterPro" id="IPR036282">
    <property type="entry name" value="Glutathione-S-Trfase_C_sf"/>
</dbReference>
<dbReference type="PANTHER" id="PTHR42673:SF21">
    <property type="entry name" value="GLUTATHIONE S-TRANSFERASE YFCF"/>
    <property type="match status" value="1"/>
</dbReference>
<dbReference type="GO" id="GO:0005737">
    <property type="term" value="C:cytoplasm"/>
    <property type="evidence" value="ECO:0007669"/>
    <property type="project" value="InterPro"/>
</dbReference>
<dbReference type="Proteomes" id="UP000253083">
    <property type="component" value="Unassembled WGS sequence"/>
</dbReference>
<evidence type="ECO:0000313" key="5">
    <source>
        <dbReference type="Proteomes" id="UP000253083"/>
    </source>
</evidence>
<dbReference type="InterPro" id="IPR004045">
    <property type="entry name" value="Glutathione_S-Trfase_N"/>
</dbReference>